<evidence type="ECO:0000313" key="3">
    <source>
        <dbReference type="EMBL" id="CAN61138.1"/>
    </source>
</evidence>
<dbReference type="PANTHER" id="PTHR24223">
    <property type="entry name" value="ATP-BINDING CASSETTE SUB-FAMILY C"/>
    <property type="match status" value="1"/>
</dbReference>
<protein>
    <recommendedName>
        <fullName evidence="4">ABC transporter domain-containing protein</fullName>
    </recommendedName>
</protein>
<dbReference type="EMBL" id="AM451795">
    <property type="protein sequence ID" value="CAN61138.1"/>
    <property type="molecule type" value="Genomic_DNA"/>
</dbReference>
<dbReference type="GO" id="GO:0005524">
    <property type="term" value="F:ATP binding"/>
    <property type="evidence" value="ECO:0007669"/>
    <property type="project" value="UniProtKB-KW"/>
</dbReference>
<dbReference type="AlphaFoldDB" id="A5B9Z1"/>
<sequence>MNSFDHGDETEIDQRRLNMTGRQKQRIQLVRAVYNDANIYLPDDPSSAVDAHTAAIPLNESVIAALAHKTIILTSLSKRLLVSSVELFVQIPKLEVKSDHETPEVVVTFIADGCWTEACIQGVINKFLLKHMADAMGKENFVRKEWVDLLREMVLKLPEHFIKAQQPVMPQPRLRQPSGFNDIQSVQQQLQQLGDTKQHSIVKKSNKGSMKKLYLEGSELEIKLDVIPDLQSKRLPTWLKQKKIQQLDTELKQQPGCVDDDDDELSESQLFV</sequence>
<dbReference type="ExpressionAtlas" id="A5B9Z1">
    <property type="expression patterns" value="baseline and differential"/>
</dbReference>
<gene>
    <name evidence="3" type="ORF">VITISV_021900</name>
</gene>
<keyword evidence="1" id="KW-0547">Nucleotide-binding</keyword>
<dbReference type="Gene3D" id="3.40.50.300">
    <property type="entry name" value="P-loop containing nucleotide triphosphate hydrolases"/>
    <property type="match status" value="1"/>
</dbReference>
<evidence type="ECO:0000256" key="1">
    <source>
        <dbReference type="ARBA" id="ARBA00022741"/>
    </source>
</evidence>
<dbReference type="PANTHER" id="PTHR24223:SF108">
    <property type="entry name" value="ABC TRANSPORTER C FAMILY MEMBER 8"/>
    <property type="match status" value="1"/>
</dbReference>
<accession>A5B9Z1</accession>
<name>A5B9Z1_VITVI</name>
<dbReference type="InterPro" id="IPR027417">
    <property type="entry name" value="P-loop_NTPase"/>
</dbReference>
<organism evidence="3">
    <name type="scientific">Vitis vinifera</name>
    <name type="common">Grape</name>
    <dbReference type="NCBI Taxonomy" id="29760"/>
    <lineage>
        <taxon>Eukaryota</taxon>
        <taxon>Viridiplantae</taxon>
        <taxon>Streptophyta</taxon>
        <taxon>Embryophyta</taxon>
        <taxon>Tracheophyta</taxon>
        <taxon>Spermatophyta</taxon>
        <taxon>Magnoliopsida</taxon>
        <taxon>eudicotyledons</taxon>
        <taxon>Gunneridae</taxon>
        <taxon>Pentapetalae</taxon>
        <taxon>rosids</taxon>
        <taxon>Vitales</taxon>
        <taxon>Vitaceae</taxon>
        <taxon>Viteae</taxon>
        <taxon>Vitis</taxon>
    </lineage>
</organism>
<proteinExistence type="predicted"/>
<reference evidence="3" key="1">
    <citation type="journal article" date="2007" name="PLoS ONE">
        <title>The first genome sequence of an elite grapevine cultivar (Pinot noir Vitis vinifera L.): coping with a highly heterozygous genome.</title>
        <authorList>
            <person name="Velasco R."/>
            <person name="Zharkikh A."/>
            <person name="Troggio M."/>
            <person name="Cartwright D.A."/>
            <person name="Cestaro A."/>
            <person name="Pruss D."/>
            <person name="Pindo M."/>
            <person name="FitzGerald L.M."/>
            <person name="Vezzulli S."/>
            <person name="Reid J."/>
            <person name="Malacarne G."/>
            <person name="Iliev D."/>
            <person name="Coppola G."/>
            <person name="Wardell B."/>
            <person name="Micheletti D."/>
            <person name="Macalma T."/>
            <person name="Facci M."/>
            <person name="Mitchell J.T."/>
            <person name="Perazzolli M."/>
            <person name="Eldredge G."/>
            <person name="Gatto P."/>
            <person name="Oyzerski R."/>
            <person name="Moretto M."/>
            <person name="Gutin N."/>
            <person name="Stefanini M."/>
            <person name="Chen Y."/>
            <person name="Segala C."/>
            <person name="Davenport C."/>
            <person name="Dematte L."/>
            <person name="Mraz A."/>
            <person name="Battilana J."/>
            <person name="Stormo K."/>
            <person name="Costa F."/>
            <person name="Tao Q."/>
            <person name="Si-Ammour A."/>
            <person name="Harkins T."/>
            <person name="Lackey A."/>
            <person name="Perbost C."/>
            <person name="Taillon B."/>
            <person name="Stella A."/>
            <person name="Solovyev V."/>
            <person name="Fawcett J.A."/>
            <person name="Sterck L."/>
            <person name="Vandepoele K."/>
            <person name="Grando S.M."/>
            <person name="Toppo S."/>
            <person name="Moser C."/>
            <person name="Lanchbury J."/>
            <person name="Bogden R."/>
            <person name="Skolnick M."/>
            <person name="Sgaramella V."/>
            <person name="Bhatnagar S.K."/>
            <person name="Fontana P."/>
            <person name="Gutin A."/>
            <person name="Van de Peer Y."/>
            <person name="Salamini F."/>
            <person name="Viola R."/>
        </authorList>
    </citation>
    <scope>NUCLEOTIDE SEQUENCE</scope>
</reference>
<evidence type="ECO:0008006" key="4">
    <source>
        <dbReference type="Google" id="ProtNLM"/>
    </source>
</evidence>
<evidence type="ECO:0000256" key="2">
    <source>
        <dbReference type="ARBA" id="ARBA00022840"/>
    </source>
</evidence>
<dbReference type="SUPFAM" id="SSF52540">
    <property type="entry name" value="P-loop containing nucleoside triphosphate hydrolases"/>
    <property type="match status" value="1"/>
</dbReference>
<keyword evidence="2" id="KW-0067">ATP-binding</keyword>
<dbReference type="InterPro" id="IPR050173">
    <property type="entry name" value="ABC_transporter_C-like"/>
</dbReference>